<feature type="region of interest" description="Disordered" evidence="1">
    <location>
        <begin position="1"/>
        <end position="23"/>
    </location>
</feature>
<dbReference type="EMBL" id="VSSQ01004988">
    <property type="protein sequence ID" value="MPM27415.1"/>
    <property type="molecule type" value="Genomic_DNA"/>
</dbReference>
<evidence type="ECO:0000313" key="2">
    <source>
        <dbReference type="EMBL" id="MPM27415.1"/>
    </source>
</evidence>
<reference evidence="2" key="1">
    <citation type="submission" date="2019-08" db="EMBL/GenBank/DDBJ databases">
        <authorList>
            <person name="Kucharzyk K."/>
            <person name="Murdoch R.W."/>
            <person name="Higgins S."/>
            <person name="Loffler F."/>
        </authorList>
    </citation>
    <scope>NUCLEOTIDE SEQUENCE</scope>
</reference>
<gene>
    <name evidence="2" type="ORF">SDC9_73926</name>
</gene>
<feature type="compositionally biased region" description="Basic and acidic residues" evidence="1">
    <location>
        <begin position="1"/>
        <end position="11"/>
    </location>
</feature>
<accession>A0A644YFQ7</accession>
<feature type="region of interest" description="Disordered" evidence="1">
    <location>
        <begin position="102"/>
        <end position="168"/>
    </location>
</feature>
<comment type="caution">
    <text evidence="2">The sequence shown here is derived from an EMBL/GenBank/DDBJ whole genome shotgun (WGS) entry which is preliminary data.</text>
</comment>
<protein>
    <submittedName>
        <fullName evidence="2">Uncharacterized protein</fullName>
    </submittedName>
</protein>
<dbReference type="AlphaFoldDB" id="A0A644YFQ7"/>
<proteinExistence type="predicted"/>
<evidence type="ECO:0000256" key="1">
    <source>
        <dbReference type="SAM" id="MobiDB-lite"/>
    </source>
</evidence>
<feature type="compositionally biased region" description="Basic and acidic residues" evidence="1">
    <location>
        <begin position="113"/>
        <end position="130"/>
    </location>
</feature>
<sequence length="168" mass="17657">MIPELFRHEPGHGGFPAGVVAGPQELGHPEAALEKTVEPGAAEVARSPVALPDLPHDGGLAAGHALQAEEHPEEVEHRFLAGEGPDPGVEYLLRHGAARGQSEVDFRPVAGGHGDRLEDPPFLPEGREEGPGVFRLVPLSGGDGRVVQGEAEEALHESAPRFPARSAR</sequence>
<name>A0A644YFQ7_9ZZZZ</name>
<organism evidence="2">
    <name type="scientific">bioreactor metagenome</name>
    <dbReference type="NCBI Taxonomy" id="1076179"/>
    <lineage>
        <taxon>unclassified sequences</taxon>
        <taxon>metagenomes</taxon>
        <taxon>ecological metagenomes</taxon>
    </lineage>
</organism>